<evidence type="ECO:0000313" key="2">
    <source>
        <dbReference type="EMBL" id="MBH9578983.1"/>
    </source>
</evidence>
<keyword evidence="1" id="KW-0812">Transmembrane</keyword>
<accession>A0A931J724</accession>
<protein>
    <submittedName>
        <fullName evidence="2">Uncharacterized protein</fullName>
    </submittedName>
</protein>
<keyword evidence="1" id="KW-0472">Membrane</keyword>
<gene>
    <name evidence="2" type="ORF">I7X39_18995</name>
</gene>
<dbReference type="AlphaFoldDB" id="A0A931J724"/>
<evidence type="ECO:0000256" key="1">
    <source>
        <dbReference type="SAM" id="Phobius"/>
    </source>
</evidence>
<name>A0A931J724_9BURK</name>
<keyword evidence="3" id="KW-1185">Reference proteome</keyword>
<evidence type="ECO:0000313" key="3">
    <source>
        <dbReference type="Proteomes" id="UP000613266"/>
    </source>
</evidence>
<dbReference type="RefSeq" id="WP_198112748.1">
    <property type="nucleotide sequence ID" value="NZ_JAEDAK010000016.1"/>
</dbReference>
<organism evidence="2 3">
    <name type="scientific">Inhella proteolytica</name>
    <dbReference type="NCBI Taxonomy" id="2795029"/>
    <lineage>
        <taxon>Bacteria</taxon>
        <taxon>Pseudomonadati</taxon>
        <taxon>Pseudomonadota</taxon>
        <taxon>Betaproteobacteria</taxon>
        <taxon>Burkholderiales</taxon>
        <taxon>Sphaerotilaceae</taxon>
        <taxon>Inhella</taxon>
    </lineage>
</organism>
<reference evidence="2" key="1">
    <citation type="submission" date="2020-12" db="EMBL/GenBank/DDBJ databases">
        <title>The genome sequence of Inhella sp. 1Y17.</title>
        <authorList>
            <person name="Liu Y."/>
        </authorList>
    </citation>
    <scope>NUCLEOTIDE SEQUENCE</scope>
    <source>
        <strain evidence="2">1Y17</strain>
    </source>
</reference>
<feature type="transmembrane region" description="Helical" evidence="1">
    <location>
        <begin position="6"/>
        <end position="24"/>
    </location>
</feature>
<sequence length="121" mass="13067">MQVLHFAMTLLLAVLGPVLALGYLKPILLRVLRSQCGGAGDGADFWIRSAYVLAICGTLLLALSFGQYRQAETLDALERALWLVAAGTFGTVAFIARQVWRPVRETLARRSLPPAAAKEAA</sequence>
<comment type="caution">
    <text evidence="2">The sequence shown here is derived from an EMBL/GenBank/DDBJ whole genome shotgun (WGS) entry which is preliminary data.</text>
</comment>
<feature type="transmembrane region" description="Helical" evidence="1">
    <location>
        <begin position="45"/>
        <end position="68"/>
    </location>
</feature>
<feature type="transmembrane region" description="Helical" evidence="1">
    <location>
        <begin position="80"/>
        <end position="100"/>
    </location>
</feature>
<dbReference type="Proteomes" id="UP000613266">
    <property type="component" value="Unassembled WGS sequence"/>
</dbReference>
<keyword evidence="1" id="KW-1133">Transmembrane helix</keyword>
<proteinExistence type="predicted"/>
<dbReference type="EMBL" id="JAEDAK010000016">
    <property type="protein sequence ID" value="MBH9578983.1"/>
    <property type="molecule type" value="Genomic_DNA"/>
</dbReference>